<accession>A0A116KLX5</accession>
<protein>
    <submittedName>
        <fullName evidence="7">Histidinol-phosphate/aromatic aminotransferase and cobyric acid decarboxylase</fullName>
        <ecNumber evidence="7">2.6.1.9</ecNumber>
    </submittedName>
</protein>
<sequence length="375" mass="42724">MKRKVFEHYQPYKIKQKARFDLGNNENRIIDWAFLPQETLENLDVNQLSFYGDNTYSELIEKYVAYLGVNPKQVTVGVGSDHLIHMIVSTFMEKDDTFLTVNPDFFMYETYNHMHGSRFETIDLEEKNDTLVLPVEKLLARAEEVKAKIIMLSNPNNPSSVAYSLEDLEKLAISFKGLLVVDEAYIEFANVESFISRLQQFDNVLVLRTLSKAFGLAGLRVGFAVGSEELIYELDKVIPPFSLSNLTAKMAAVALNYTDKVIPPFSLSNLTAKMAAVALNYTDKVLETVGVIQNLREEMILFLQGLDNCQVLPSQASFITFKAPWAEEFYQQALAQDWNFKYYPTGKLGGHIRLSIGRPEEMDMMKKMIEKLVEA</sequence>
<keyword evidence="3 7" id="KW-0808">Transferase</keyword>
<comment type="similarity">
    <text evidence="5">Belongs to the class-II pyridoxal-phosphate-dependent aminotransferase family.</text>
</comment>
<dbReference type="EC" id="2.6.1.9" evidence="7"/>
<gene>
    <name evidence="7" type="primary">hisC</name>
    <name evidence="7" type="ORF">ERS132410_00222</name>
</gene>
<evidence type="ECO:0000313" key="8">
    <source>
        <dbReference type="Proteomes" id="UP000073485"/>
    </source>
</evidence>
<dbReference type="PANTHER" id="PTHR42885:SF2">
    <property type="entry name" value="HISTIDINOL-PHOSPHATE AMINOTRANSFERASE"/>
    <property type="match status" value="1"/>
</dbReference>
<dbReference type="SUPFAM" id="SSF53383">
    <property type="entry name" value="PLP-dependent transferases"/>
    <property type="match status" value="1"/>
</dbReference>
<dbReference type="Gene3D" id="3.90.1150.10">
    <property type="entry name" value="Aspartate Aminotransferase, domain 1"/>
    <property type="match status" value="1"/>
</dbReference>
<evidence type="ECO:0000256" key="4">
    <source>
        <dbReference type="ARBA" id="ARBA00022898"/>
    </source>
</evidence>
<dbReference type="Gene3D" id="3.40.640.10">
    <property type="entry name" value="Type I PLP-dependent aspartate aminotransferase-like (Major domain)"/>
    <property type="match status" value="1"/>
</dbReference>
<comment type="cofactor">
    <cofactor evidence="1 5">
        <name>pyridoxal 5'-phosphate</name>
        <dbReference type="ChEBI" id="CHEBI:597326"/>
    </cofactor>
</comment>
<dbReference type="RefSeq" id="WP_044764925.1">
    <property type="nucleotide sequence ID" value="NZ_CEHU01000006.1"/>
</dbReference>
<reference evidence="7 8" key="1">
    <citation type="submission" date="2016-02" db="EMBL/GenBank/DDBJ databases">
        <authorList>
            <consortium name="Pathogen Informatics"/>
        </authorList>
    </citation>
    <scope>NUCLEOTIDE SEQUENCE [LARGE SCALE GENOMIC DNA]</scope>
    <source>
        <strain evidence="7 8">LSS48</strain>
    </source>
</reference>
<evidence type="ECO:0000256" key="5">
    <source>
        <dbReference type="RuleBase" id="RU003693"/>
    </source>
</evidence>
<keyword evidence="2 7" id="KW-0032">Aminotransferase</keyword>
<dbReference type="InterPro" id="IPR015421">
    <property type="entry name" value="PyrdxlP-dep_Trfase_major"/>
</dbReference>
<evidence type="ECO:0000259" key="6">
    <source>
        <dbReference type="Pfam" id="PF00155"/>
    </source>
</evidence>
<feature type="domain" description="Aminotransferase class I/classII large" evidence="6">
    <location>
        <begin position="37"/>
        <end position="363"/>
    </location>
</feature>
<evidence type="ECO:0000256" key="3">
    <source>
        <dbReference type="ARBA" id="ARBA00022679"/>
    </source>
</evidence>
<dbReference type="AlphaFoldDB" id="A0A116KLX5"/>
<evidence type="ECO:0000256" key="1">
    <source>
        <dbReference type="ARBA" id="ARBA00001933"/>
    </source>
</evidence>
<evidence type="ECO:0000313" key="7">
    <source>
        <dbReference type="EMBL" id="CYU44732.1"/>
    </source>
</evidence>
<dbReference type="Pfam" id="PF00155">
    <property type="entry name" value="Aminotran_1_2"/>
    <property type="match status" value="1"/>
</dbReference>
<dbReference type="InterPro" id="IPR004839">
    <property type="entry name" value="Aminotransferase_I/II_large"/>
</dbReference>
<evidence type="ECO:0000256" key="2">
    <source>
        <dbReference type="ARBA" id="ARBA00022576"/>
    </source>
</evidence>
<dbReference type="PROSITE" id="PS00599">
    <property type="entry name" value="AA_TRANSFER_CLASS_2"/>
    <property type="match status" value="1"/>
</dbReference>
<organism evidence="7 8">
    <name type="scientific">Streptococcus suis</name>
    <dbReference type="NCBI Taxonomy" id="1307"/>
    <lineage>
        <taxon>Bacteria</taxon>
        <taxon>Bacillati</taxon>
        <taxon>Bacillota</taxon>
        <taxon>Bacilli</taxon>
        <taxon>Lactobacillales</taxon>
        <taxon>Streptococcaceae</taxon>
        <taxon>Streptococcus</taxon>
    </lineage>
</organism>
<dbReference type="InterPro" id="IPR015424">
    <property type="entry name" value="PyrdxlP-dep_Trfase"/>
</dbReference>
<dbReference type="Proteomes" id="UP000073485">
    <property type="component" value="Unassembled WGS sequence"/>
</dbReference>
<dbReference type="CDD" id="cd00609">
    <property type="entry name" value="AAT_like"/>
    <property type="match status" value="1"/>
</dbReference>
<dbReference type="InterPro" id="IPR015422">
    <property type="entry name" value="PyrdxlP-dep_Trfase_small"/>
</dbReference>
<dbReference type="PANTHER" id="PTHR42885">
    <property type="entry name" value="HISTIDINOL-PHOSPHATE AMINOTRANSFERASE-RELATED"/>
    <property type="match status" value="1"/>
</dbReference>
<dbReference type="InterPro" id="IPR001917">
    <property type="entry name" value="Aminotrans_II_pyridoxalP_BS"/>
</dbReference>
<proteinExistence type="inferred from homology"/>
<name>A0A116KLX5_STRSU</name>
<dbReference type="GO" id="GO:0030170">
    <property type="term" value="F:pyridoxal phosphate binding"/>
    <property type="evidence" value="ECO:0007669"/>
    <property type="project" value="InterPro"/>
</dbReference>
<dbReference type="GO" id="GO:0004400">
    <property type="term" value="F:histidinol-phosphate transaminase activity"/>
    <property type="evidence" value="ECO:0007669"/>
    <property type="project" value="UniProtKB-EC"/>
</dbReference>
<dbReference type="EMBL" id="FIGO01000001">
    <property type="protein sequence ID" value="CYU44732.1"/>
    <property type="molecule type" value="Genomic_DNA"/>
</dbReference>
<keyword evidence="4 5" id="KW-0663">Pyridoxal phosphate</keyword>